<gene>
    <name evidence="2" type="ORF">DYBT9623_05270</name>
</gene>
<reference evidence="2 3" key="1">
    <citation type="submission" date="2021-04" db="EMBL/GenBank/DDBJ databases">
        <authorList>
            <person name="Rodrigo-Torres L."/>
            <person name="Arahal R. D."/>
            <person name="Lucena T."/>
        </authorList>
    </citation>
    <scope>NUCLEOTIDE SEQUENCE [LARGE SCALE GENOMIC DNA]</scope>
    <source>
        <strain evidence="2 3">CECT 9623</strain>
    </source>
</reference>
<feature type="signal peptide" evidence="1">
    <location>
        <begin position="1"/>
        <end position="16"/>
    </location>
</feature>
<sequence>MKTTLLSGLLWLIALACLGQTAKKMEHTAKLKEKIALACKLTDKDQIKRMQQLHQTLFKKIDKTIEGPTSYELVFDNADSTLSKDLFDFIQFERLCCPWLNFQLTYLPGEGPVSLKMGNSVETKEMVYLVMELDKLPKPR</sequence>
<evidence type="ECO:0000256" key="1">
    <source>
        <dbReference type="SAM" id="SignalP"/>
    </source>
</evidence>
<accession>A0ABM8UY29</accession>
<feature type="chain" id="PRO_5046654263" description="DUF3887 domain-containing protein" evidence="1">
    <location>
        <begin position="17"/>
        <end position="140"/>
    </location>
</feature>
<dbReference type="RefSeq" id="WP_215236504.1">
    <property type="nucleotide sequence ID" value="NZ_CAJRAU010000012.1"/>
</dbReference>
<evidence type="ECO:0000313" key="2">
    <source>
        <dbReference type="EMBL" id="CAG5074583.1"/>
    </source>
</evidence>
<dbReference type="EMBL" id="CAJRAU010000012">
    <property type="protein sequence ID" value="CAG5074583.1"/>
    <property type="molecule type" value="Genomic_DNA"/>
</dbReference>
<organism evidence="2 3">
    <name type="scientific">Dyadobacter linearis</name>
    <dbReference type="NCBI Taxonomy" id="2823330"/>
    <lineage>
        <taxon>Bacteria</taxon>
        <taxon>Pseudomonadati</taxon>
        <taxon>Bacteroidota</taxon>
        <taxon>Cytophagia</taxon>
        <taxon>Cytophagales</taxon>
        <taxon>Spirosomataceae</taxon>
        <taxon>Dyadobacter</taxon>
    </lineage>
</organism>
<comment type="caution">
    <text evidence="2">The sequence shown here is derived from an EMBL/GenBank/DDBJ whole genome shotgun (WGS) entry which is preliminary data.</text>
</comment>
<dbReference type="PROSITE" id="PS51257">
    <property type="entry name" value="PROKAR_LIPOPROTEIN"/>
    <property type="match status" value="1"/>
</dbReference>
<keyword evidence="1" id="KW-0732">Signal</keyword>
<proteinExistence type="predicted"/>
<evidence type="ECO:0000313" key="3">
    <source>
        <dbReference type="Proteomes" id="UP000679725"/>
    </source>
</evidence>
<name>A0ABM8UY29_9BACT</name>
<protein>
    <recommendedName>
        <fullName evidence="4">DUF3887 domain-containing protein</fullName>
    </recommendedName>
</protein>
<dbReference type="Proteomes" id="UP000679725">
    <property type="component" value="Unassembled WGS sequence"/>
</dbReference>
<keyword evidence="3" id="KW-1185">Reference proteome</keyword>
<evidence type="ECO:0008006" key="4">
    <source>
        <dbReference type="Google" id="ProtNLM"/>
    </source>
</evidence>